<proteinExistence type="predicted"/>
<evidence type="ECO:0000256" key="6">
    <source>
        <dbReference type="ARBA" id="ARBA00023277"/>
    </source>
</evidence>
<comment type="caution">
    <text evidence="8">The sequence shown here is derived from an EMBL/GenBank/DDBJ whole genome shotgun (WGS) entry which is preliminary data.</text>
</comment>
<keyword evidence="9" id="KW-1185">Reference proteome</keyword>
<keyword evidence="7" id="KW-0624">Polysaccharide degradation</keyword>
<keyword evidence="2" id="KW-0964">Secreted</keyword>
<protein>
    <submittedName>
        <fullName evidence="8">Poly(3-hydroxybutyrate) depolymerase</fullName>
    </submittedName>
</protein>
<dbReference type="RefSeq" id="WP_128226699.1">
    <property type="nucleotide sequence ID" value="NZ_SACR01000001.1"/>
</dbReference>
<evidence type="ECO:0000313" key="9">
    <source>
        <dbReference type="Proteomes" id="UP000285575"/>
    </source>
</evidence>
<dbReference type="GO" id="GO:0005576">
    <property type="term" value="C:extracellular region"/>
    <property type="evidence" value="ECO:0007669"/>
    <property type="project" value="UniProtKB-SubCell"/>
</dbReference>
<name>A0A437RQL9_9BURK</name>
<evidence type="ECO:0000256" key="5">
    <source>
        <dbReference type="ARBA" id="ARBA00022801"/>
    </source>
</evidence>
<keyword evidence="4" id="KW-0732">Signal</keyword>
<comment type="subcellular location">
    <subcellularLocation>
        <location evidence="1">Secreted</location>
    </subcellularLocation>
</comment>
<dbReference type="Pfam" id="PF10503">
    <property type="entry name" value="Esterase_PHB"/>
    <property type="match status" value="1"/>
</dbReference>
<dbReference type="InterPro" id="IPR029058">
    <property type="entry name" value="AB_hydrolase_fold"/>
</dbReference>
<evidence type="ECO:0000256" key="7">
    <source>
        <dbReference type="ARBA" id="ARBA00023326"/>
    </source>
</evidence>
<organism evidence="8 9">
    <name type="scientific">Rubrivivax rivuli</name>
    <dbReference type="NCBI Taxonomy" id="1862385"/>
    <lineage>
        <taxon>Bacteria</taxon>
        <taxon>Pseudomonadati</taxon>
        <taxon>Pseudomonadota</taxon>
        <taxon>Betaproteobacteria</taxon>
        <taxon>Burkholderiales</taxon>
        <taxon>Sphaerotilaceae</taxon>
        <taxon>Rubrivivax</taxon>
    </lineage>
</organism>
<keyword evidence="6" id="KW-0119">Carbohydrate metabolism</keyword>
<sequence length="314" mass="32945">MKVAGWLLALAGLLAGLVGAWLPAAPALADDGLQAVTLQHGGQQRRYLLHVPANLDRTRPAPLLLALHGGGGHAEFMADDERYGLQRLAASAGYVLAFPNGSSRFPRGRLATWNAGGCCGQARDQNVDDVGFLRAVVADVQARVRIDPARVFATGMSNGGMMAHRLACEAADVFRAVAAVAGTEAAPNCQPSRPVSVLHIHALDDTHVLYGGGAGADAFRDRSQVMDFVSVPVTMSRWAQRLQCPAPPKPVLERPGARCEAYAGCAGGAQLQLCTVDTGGHSWPGAEKVRRGKPGATQALDANATMAEFFGRLP</sequence>
<reference evidence="8 9" key="1">
    <citation type="submission" date="2019-01" db="EMBL/GenBank/DDBJ databases">
        <authorList>
            <person name="Chen W.-M."/>
        </authorList>
    </citation>
    <scope>NUCLEOTIDE SEQUENCE [LARGE SCALE GENOMIC DNA]</scope>
    <source>
        <strain evidence="8 9">KYPY4</strain>
    </source>
</reference>
<keyword evidence="3" id="KW-0858">Xylan degradation</keyword>
<accession>A0A437RQL9</accession>
<dbReference type="Proteomes" id="UP000285575">
    <property type="component" value="Unassembled WGS sequence"/>
</dbReference>
<dbReference type="GO" id="GO:0045493">
    <property type="term" value="P:xylan catabolic process"/>
    <property type="evidence" value="ECO:0007669"/>
    <property type="project" value="UniProtKB-KW"/>
</dbReference>
<dbReference type="EMBL" id="SACR01000001">
    <property type="protein sequence ID" value="RVU49058.1"/>
    <property type="molecule type" value="Genomic_DNA"/>
</dbReference>
<dbReference type="SUPFAM" id="SSF53474">
    <property type="entry name" value="alpha/beta-Hydrolases"/>
    <property type="match status" value="1"/>
</dbReference>
<evidence type="ECO:0000256" key="2">
    <source>
        <dbReference type="ARBA" id="ARBA00022525"/>
    </source>
</evidence>
<keyword evidence="5" id="KW-0378">Hydrolase</keyword>
<gene>
    <name evidence="8" type="ORF">EOE66_00250</name>
</gene>
<evidence type="ECO:0000256" key="4">
    <source>
        <dbReference type="ARBA" id="ARBA00022729"/>
    </source>
</evidence>
<evidence type="ECO:0000256" key="3">
    <source>
        <dbReference type="ARBA" id="ARBA00022651"/>
    </source>
</evidence>
<dbReference type="InterPro" id="IPR010126">
    <property type="entry name" value="Esterase_phb"/>
</dbReference>
<dbReference type="AlphaFoldDB" id="A0A437RQL9"/>
<evidence type="ECO:0000256" key="1">
    <source>
        <dbReference type="ARBA" id="ARBA00004613"/>
    </source>
</evidence>
<dbReference type="OrthoDB" id="9767239at2"/>
<dbReference type="Gene3D" id="3.40.50.1820">
    <property type="entry name" value="alpha/beta hydrolase"/>
    <property type="match status" value="1"/>
</dbReference>
<dbReference type="GO" id="GO:0030600">
    <property type="term" value="F:feruloyl esterase activity"/>
    <property type="evidence" value="ECO:0007669"/>
    <property type="project" value="InterPro"/>
</dbReference>
<dbReference type="PANTHER" id="PTHR38050:SF2">
    <property type="entry name" value="FERULOYL ESTERASE C-RELATED"/>
    <property type="match status" value="1"/>
</dbReference>
<dbReference type="PANTHER" id="PTHR38050">
    <property type="match status" value="1"/>
</dbReference>
<dbReference type="InterPro" id="IPR043595">
    <property type="entry name" value="FaeB/C/D"/>
</dbReference>
<evidence type="ECO:0000313" key="8">
    <source>
        <dbReference type="EMBL" id="RVU49058.1"/>
    </source>
</evidence>